<accession>A0ABD5LUG3</accession>
<gene>
    <name evidence="1" type="ORF">I3679_017580</name>
</gene>
<dbReference type="RefSeq" id="WP_242437578.1">
    <property type="nucleotide sequence ID" value="NZ_CAXOKQ010000017.1"/>
</dbReference>
<proteinExistence type="predicted"/>
<comment type="caution">
    <text evidence="1">The sequence shown here is derived from an EMBL/GenBank/DDBJ whole genome shotgun (WGS) entry which is preliminary data.</text>
</comment>
<name>A0ABD5LUG3_PROMI</name>
<sequence length="57" mass="6393">MVIHPLERTEDGLSQVEIRLFNEVIAGGLNNKYKKIVISAKLTPLMDAEVIELINKS</sequence>
<dbReference type="AlphaFoldDB" id="A0ABD5LUG3"/>
<evidence type="ECO:0000313" key="1">
    <source>
        <dbReference type="EMBL" id="MEY2345020.1"/>
    </source>
</evidence>
<organism evidence="1">
    <name type="scientific">Proteus mirabilis</name>
    <dbReference type="NCBI Taxonomy" id="584"/>
    <lineage>
        <taxon>Bacteria</taxon>
        <taxon>Pseudomonadati</taxon>
        <taxon>Pseudomonadota</taxon>
        <taxon>Gammaproteobacteria</taxon>
        <taxon>Enterobacterales</taxon>
        <taxon>Morganellaceae</taxon>
        <taxon>Proteus</taxon>
    </lineage>
</organism>
<dbReference type="EMBL" id="JADQCH020000002">
    <property type="protein sequence ID" value="MEY2345020.1"/>
    <property type="molecule type" value="Genomic_DNA"/>
</dbReference>
<protein>
    <submittedName>
        <fullName evidence="1">Uncharacterized protein</fullName>
    </submittedName>
</protein>
<reference evidence="1" key="1">
    <citation type="submission" date="2021-05" db="EMBL/GenBank/DDBJ databases">
        <title>First report of NDM-5 and VEB-6 producing Proteus mirabilis isolated from blood of a sepsis patient in Kolkata, India.</title>
        <authorList>
            <person name="Halder G."/>
            <person name="Chaudhuri B."/>
            <person name="Dutta S."/>
        </authorList>
    </citation>
    <scope>NUCLEOTIDE SEQUENCE [LARGE SCALE GENOMIC DNA]</scope>
    <source>
        <strain evidence="1">7049</strain>
    </source>
</reference>